<feature type="transmembrane region" description="Helical" evidence="1">
    <location>
        <begin position="130"/>
        <end position="151"/>
    </location>
</feature>
<proteinExistence type="predicted"/>
<gene>
    <name evidence="2" type="ORF">AXK61_01545</name>
</gene>
<reference evidence="2 3" key="1">
    <citation type="submission" date="2016-02" db="EMBL/GenBank/DDBJ databases">
        <authorList>
            <person name="Teng J.L."/>
            <person name="Tang Y."/>
            <person name="Huang Y."/>
            <person name="Guo F."/>
            <person name="Wei W."/>
            <person name="Chen J.H."/>
            <person name="Wong S.Y."/>
            <person name="Lau S.K."/>
            <person name="Woo P.C."/>
        </authorList>
    </citation>
    <scope>NUCLEOTIDE SEQUENCE [LARGE SCALE GENOMIC DNA]</scope>
    <source>
        <strain evidence="2 3">JCM 13375</strain>
    </source>
</reference>
<evidence type="ECO:0000256" key="1">
    <source>
        <dbReference type="SAM" id="Phobius"/>
    </source>
</evidence>
<name>A0A137ZTK0_9ACTN</name>
<evidence type="ECO:0000313" key="3">
    <source>
        <dbReference type="Proteomes" id="UP000070409"/>
    </source>
</evidence>
<sequence>MTSTSEGPSEESSAEIAADETGDVARGLSIGAGAAVLFLLLRLLAVADWDWNTATAIMAVTDVNDALTMFFGTLMGDAAFTGALVALLLPITLLKLVWPIRGTRTGVVGTSLTLALLIAAAVALSATYRYVWVPISAVVVGLLVVAMRLFWRHGVLRRFTEFVFRRATLIAGIGLLAIAGLVETPWVPLEDVVTKTGTVHGYVLKAEPGFLTVLTEPDRQVRVLTTADVLERR</sequence>
<accession>A0A137ZTK0</accession>
<evidence type="ECO:0000313" key="2">
    <source>
        <dbReference type="EMBL" id="KXP01516.1"/>
    </source>
</evidence>
<feature type="transmembrane region" description="Helical" evidence="1">
    <location>
        <begin position="28"/>
        <end position="47"/>
    </location>
</feature>
<dbReference type="RefSeq" id="WP_068743415.1">
    <property type="nucleotide sequence ID" value="NZ_LSRE01000001.1"/>
</dbReference>
<feature type="transmembrane region" description="Helical" evidence="1">
    <location>
        <begin position="67"/>
        <end position="94"/>
    </location>
</feature>
<keyword evidence="1" id="KW-0812">Transmembrane</keyword>
<keyword evidence="1" id="KW-1133">Transmembrane helix</keyword>
<feature type="transmembrane region" description="Helical" evidence="1">
    <location>
        <begin position="163"/>
        <end position="182"/>
    </location>
</feature>
<keyword evidence="3" id="KW-1185">Reference proteome</keyword>
<protein>
    <submittedName>
        <fullName evidence="2">Uncharacterized protein</fullName>
    </submittedName>
</protein>
<comment type="caution">
    <text evidence="2">The sequence shown here is derived from an EMBL/GenBank/DDBJ whole genome shotgun (WGS) entry which is preliminary data.</text>
</comment>
<dbReference type="Proteomes" id="UP000070409">
    <property type="component" value="Unassembled WGS sequence"/>
</dbReference>
<feature type="transmembrane region" description="Helical" evidence="1">
    <location>
        <begin position="106"/>
        <end position="124"/>
    </location>
</feature>
<organism evidence="2 3">
    <name type="scientific">Tsukamurella pseudospumae</name>
    <dbReference type="NCBI Taxonomy" id="239498"/>
    <lineage>
        <taxon>Bacteria</taxon>
        <taxon>Bacillati</taxon>
        <taxon>Actinomycetota</taxon>
        <taxon>Actinomycetes</taxon>
        <taxon>Mycobacteriales</taxon>
        <taxon>Tsukamurellaceae</taxon>
        <taxon>Tsukamurella</taxon>
    </lineage>
</organism>
<dbReference type="EMBL" id="LSRE01000001">
    <property type="protein sequence ID" value="KXP01516.1"/>
    <property type="molecule type" value="Genomic_DNA"/>
</dbReference>
<keyword evidence="1" id="KW-0472">Membrane</keyword>